<dbReference type="SUPFAM" id="SSF51735">
    <property type="entry name" value="NAD(P)-binding Rossmann-fold domains"/>
    <property type="match status" value="1"/>
</dbReference>
<reference evidence="4" key="2">
    <citation type="journal article" date="2021" name="Microbiome">
        <title>Successional dynamics and alternative stable states in a saline activated sludge microbial community over 9 years.</title>
        <authorList>
            <person name="Wang Y."/>
            <person name="Ye J."/>
            <person name="Ju F."/>
            <person name="Liu L."/>
            <person name="Boyd J.A."/>
            <person name="Deng Y."/>
            <person name="Parks D.H."/>
            <person name="Jiang X."/>
            <person name="Yin X."/>
            <person name="Woodcroft B.J."/>
            <person name="Tyson G.W."/>
            <person name="Hugenholtz P."/>
            <person name="Polz M.F."/>
            <person name="Zhang T."/>
        </authorList>
    </citation>
    <scope>NUCLEOTIDE SEQUENCE</scope>
    <source>
        <strain evidence="4">HKST-UBA01</strain>
    </source>
</reference>
<evidence type="ECO:0000313" key="4">
    <source>
        <dbReference type="EMBL" id="MCA9727312.1"/>
    </source>
</evidence>
<feature type="domain" description="Saccharopine dehydrogenase-like C-terminal" evidence="3">
    <location>
        <begin position="128"/>
        <end position="366"/>
    </location>
</feature>
<dbReference type="PANTHER" id="PTHR11133">
    <property type="entry name" value="SACCHAROPINE DEHYDROGENASE"/>
    <property type="match status" value="1"/>
</dbReference>
<proteinExistence type="predicted"/>
<dbReference type="SUPFAM" id="SSF55347">
    <property type="entry name" value="Glyceraldehyde-3-phosphate dehydrogenase-like, C-terminal domain"/>
    <property type="match status" value="1"/>
</dbReference>
<reference evidence="4" key="1">
    <citation type="submission" date="2020-04" db="EMBL/GenBank/DDBJ databases">
        <authorList>
            <person name="Zhang T."/>
        </authorList>
    </citation>
    <scope>NUCLEOTIDE SEQUENCE</scope>
    <source>
        <strain evidence="4">HKST-UBA01</strain>
    </source>
</reference>
<organism evidence="4 5">
    <name type="scientific">Eiseniibacteriota bacterium</name>
    <dbReference type="NCBI Taxonomy" id="2212470"/>
    <lineage>
        <taxon>Bacteria</taxon>
        <taxon>Candidatus Eiseniibacteriota</taxon>
    </lineage>
</organism>
<comment type="caution">
    <text evidence="4">The sequence shown here is derived from an EMBL/GenBank/DDBJ whole genome shotgun (WGS) entry which is preliminary data.</text>
</comment>
<dbReference type="InterPro" id="IPR051168">
    <property type="entry name" value="AASS"/>
</dbReference>
<evidence type="ECO:0000313" key="5">
    <source>
        <dbReference type="Proteomes" id="UP000697710"/>
    </source>
</evidence>
<feature type="domain" description="Saccharopine dehydrogenase NADP binding" evidence="2">
    <location>
        <begin position="4"/>
        <end position="123"/>
    </location>
</feature>
<dbReference type="Pfam" id="PF03435">
    <property type="entry name" value="Sacchrp_dh_NADP"/>
    <property type="match status" value="1"/>
</dbReference>
<accession>A0A956LZ65</accession>
<dbReference type="Pfam" id="PF16653">
    <property type="entry name" value="Sacchrp_dh_C"/>
    <property type="match status" value="1"/>
</dbReference>
<dbReference type="Gene3D" id="3.40.50.720">
    <property type="entry name" value="NAD(P)-binding Rossmann-like Domain"/>
    <property type="match status" value="1"/>
</dbReference>
<dbReference type="Gene3D" id="3.30.360.10">
    <property type="entry name" value="Dihydrodipicolinate Reductase, domain 2"/>
    <property type="match status" value="1"/>
</dbReference>
<dbReference type="EMBL" id="JAGQHR010000143">
    <property type="protein sequence ID" value="MCA9727312.1"/>
    <property type="molecule type" value="Genomic_DNA"/>
</dbReference>
<protein>
    <submittedName>
        <fullName evidence="4">Saccharopine dehydrogenase NADP-binding domain-containing protein</fullName>
    </submittedName>
</protein>
<sequence length="390" mass="42254">MRMAILGAGQQGSACVLDWLRQPDVTSVLVVDSDADRLAALERRFQDGRIETLASDVGDDARIVSALRGAHALVSAVPYFLNIGVTKTAIAAGVHLVDMGGNTDVVFQQRSLDEEAKAAGVGVIPDQGLAPGLACILAAHAVRSFDEVDSVKMRVGGLPQHPRGSLSYALVFSMHGLINEYVGEAVVLENGEIARKPTLTGIEPIRFSEPVGRCEAAVTSGGTSTLPWTLRGRVRQLDYKTVRYPGHWGRFAFLKSMGLLESDPVRVGRLSVSPREVLASVLEPRLTVPDVRDLVVLRVSVVGRKNGRTLRRRFDLLDYFDEKTGLTAMMRTTAFPASETALLLARGQIAERGVLAAESVVPGDAYVRSLRVRGMRLRDSETVVRESEDD</sequence>
<evidence type="ECO:0000256" key="1">
    <source>
        <dbReference type="ARBA" id="ARBA00023002"/>
    </source>
</evidence>
<gene>
    <name evidence="4" type="ORF">KC729_06480</name>
</gene>
<dbReference type="InterPro" id="IPR005097">
    <property type="entry name" value="Sacchrp_dh_NADP-bd"/>
</dbReference>
<dbReference type="AlphaFoldDB" id="A0A956LZ65"/>
<evidence type="ECO:0000259" key="3">
    <source>
        <dbReference type="Pfam" id="PF16653"/>
    </source>
</evidence>
<dbReference type="GO" id="GO:0016491">
    <property type="term" value="F:oxidoreductase activity"/>
    <property type="evidence" value="ECO:0007669"/>
    <property type="project" value="UniProtKB-KW"/>
</dbReference>
<dbReference type="InterPro" id="IPR036291">
    <property type="entry name" value="NAD(P)-bd_dom_sf"/>
</dbReference>
<dbReference type="InterPro" id="IPR032095">
    <property type="entry name" value="Sacchrp_dh-like_C"/>
</dbReference>
<keyword evidence="1" id="KW-0560">Oxidoreductase</keyword>
<dbReference type="PANTHER" id="PTHR11133:SF22">
    <property type="entry name" value="ALPHA-AMINOADIPIC SEMIALDEHYDE SYNTHASE, MITOCHONDRIAL"/>
    <property type="match status" value="1"/>
</dbReference>
<dbReference type="Proteomes" id="UP000697710">
    <property type="component" value="Unassembled WGS sequence"/>
</dbReference>
<name>A0A956LZ65_UNCEI</name>
<evidence type="ECO:0000259" key="2">
    <source>
        <dbReference type="Pfam" id="PF03435"/>
    </source>
</evidence>